<accession>A0AAW9HH27</accession>
<keyword evidence="1" id="KW-1133">Transmembrane helix</keyword>
<comment type="caution">
    <text evidence="3">The sequence shown here is derived from an EMBL/GenBank/DDBJ whole genome shotgun (WGS) entry which is preliminary data.</text>
</comment>
<keyword evidence="1" id="KW-0472">Membrane</keyword>
<dbReference type="AlphaFoldDB" id="A0AAW9HH27"/>
<dbReference type="Gene3D" id="1.20.120.1220">
    <property type="match status" value="1"/>
</dbReference>
<evidence type="ECO:0000313" key="4">
    <source>
        <dbReference type="Proteomes" id="UP001273799"/>
    </source>
</evidence>
<sequence>MPFWSRERILRGVLTGWRALGGGLATAAAAFLALIFVPPLNLPASGTGTWEIRNTWQAPSAIAQNITHRGSTEEPFAQGIEILAGCAVLACLAVAAYIDQTLHILPDPLLALAGAGAAMAALAGRHPENIAAGIGFAGLGYLLNKVTVFGRGDAKFMGVLGLWLGPVGAALACGIAVIGAAGLSLAAIVADYGVYGITSQYTLAFGPWLFTAGFLVWVALC</sequence>
<dbReference type="Pfam" id="PF01478">
    <property type="entry name" value="Peptidase_A24"/>
    <property type="match status" value="1"/>
</dbReference>
<evidence type="ECO:0000313" key="3">
    <source>
        <dbReference type="EMBL" id="MDY5153142.1"/>
    </source>
</evidence>
<feature type="transmembrane region" description="Helical" evidence="1">
    <location>
        <begin position="76"/>
        <end position="98"/>
    </location>
</feature>
<reference evidence="3" key="1">
    <citation type="submission" date="2023-10" db="EMBL/GenBank/DDBJ databases">
        <title>Whole Genome based description of the genera Actinobaculum and Actinotignum reveals a complex phylogenetic relationship within the species included in the genus Actinotignum.</title>
        <authorList>
            <person name="Jensen C.S."/>
            <person name="Dargis R."/>
            <person name="Kemp M."/>
            <person name="Christensen J.J."/>
        </authorList>
    </citation>
    <scope>NUCLEOTIDE SEQUENCE</scope>
    <source>
        <strain evidence="3">Actinobaculum_suis_CCUG19206T</strain>
    </source>
</reference>
<evidence type="ECO:0000259" key="2">
    <source>
        <dbReference type="Pfam" id="PF01478"/>
    </source>
</evidence>
<protein>
    <submittedName>
        <fullName evidence="3">Prepilin peptidase</fullName>
        <ecNumber evidence="3">3.4.23.43</ecNumber>
    </submittedName>
</protein>
<evidence type="ECO:0000256" key="1">
    <source>
        <dbReference type="SAM" id="Phobius"/>
    </source>
</evidence>
<dbReference type="EC" id="3.4.23.43" evidence="3"/>
<dbReference type="GO" id="GO:0016020">
    <property type="term" value="C:membrane"/>
    <property type="evidence" value="ECO:0007669"/>
    <property type="project" value="InterPro"/>
</dbReference>
<feature type="domain" description="Prepilin type IV endopeptidase peptidase" evidence="2">
    <location>
        <begin position="87"/>
        <end position="182"/>
    </location>
</feature>
<dbReference type="GO" id="GO:0004190">
    <property type="term" value="F:aspartic-type endopeptidase activity"/>
    <property type="evidence" value="ECO:0007669"/>
    <property type="project" value="UniProtKB-EC"/>
</dbReference>
<dbReference type="Proteomes" id="UP001273799">
    <property type="component" value="Unassembled WGS sequence"/>
</dbReference>
<name>A0AAW9HH27_9ACTO</name>
<feature type="transmembrane region" description="Helical" evidence="1">
    <location>
        <begin position="12"/>
        <end position="37"/>
    </location>
</feature>
<organism evidence="3 4">
    <name type="scientific">Actinobaculum suis</name>
    <dbReference type="NCBI Taxonomy" id="1657"/>
    <lineage>
        <taxon>Bacteria</taxon>
        <taxon>Bacillati</taxon>
        <taxon>Actinomycetota</taxon>
        <taxon>Actinomycetes</taxon>
        <taxon>Actinomycetales</taxon>
        <taxon>Actinomycetaceae</taxon>
        <taxon>Actinobaculum</taxon>
    </lineage>
</organism>
<feature type="transmembrane region" description="Helical" evidence="1">
    <location>
        <begin position="160"/>
        <end position="189"/>
    </location>
</feature>
<dbReference type="InterPro" id="IPR000045">
    <property type="entry name" value="Prepilin_IV_endopep_pep"/>
</dbReference>
<feature type="transmembrane region" description="Helical" evidence="1">
    <location>
        <begin position="105"/>
        <end position="124"/>
    </location>
</feature>
<dbReference type="EMBL" id="JAWNFU010000002">
    <property type="protein sequence ID" value="MDY5153142.1"/>
    <property type="molecule type" value="Genomic_DNA"/>
</dbReference>
<keyword evidence="1" id="KW-0812">Transmembrane</keyword>
<dbReference type="RefSeq" id="WP_083330069.1">
    <property type="nucleotide sequence ID" value="NZ_FNAU01000006.1"/>
</dbReference>
<proteinExistence type="predicted"/>
<feature type="transmembrane region" description="Helical" evidence="1">
    <location>
        <begin position="130"/>
        <end position="148"/>
    </location>
</feature>
<gene>
    <name evidence="3" type="ORF">R6G71_03635</name>
</gene>
<keyword evidence="3" id="KW-0378">Hydrolase</keyword>
<feature type="transmembrane region" description="Helical" evidence="1">
    <location>
        <begin position="201"/>
        <end position="220"/>
    </location>
</feature>